<keyword evidence="2" id="KW-0645">Protease</keyword>
<reference evidence="2 3" key="1">
    <citation type="submission" date="2019-06" db="EMBL/GenBank/DDBJ databases">
        <title>Sequencing the genomes of 1000 actinobacteria strains.</title>
        <authorList>
            <person name="Klenk H.-P."/>
        </authorList>
    </citation>
    <scope>NUCLEOTIDE SEQUENCE [LARGE SCALE GENOMIC DNA]</scope>
    <source>
        <strain evidence="2 3">DSM 45679</strain>
    </source>
</reference>
<sequence length="79" mass="8465">MSAGAWLVAVHNDDVNTVPVVVHLFQALCGMPPQDAARAVAEVHQEGKAEVGMFADQLGAEQFAVRLQRYGLHATVRPA</sequence>
<dbReference type="InterPro" id="IPR014719">
    <property type="entry name" value="Ribosomal_bL12_C/ClpS-like"/>
</dbReference>
<dbReference type="AlphaFoldDB" id="A0A542DL63"/>
<evidence type="ECO:0000259" key="1">
    <source>
        <dbReference type="Pfam" id="PF02617"/>
    </source>
</evidence>
<dbReference type="GO" id="GO:0030163">
    <property type="term" value="P:protein catabolic process"/>
    <property type="evidence" value="ECO:0007669"/>
    <property type="project" value="InterPro"/>
</dbReference>
<name>A0A542DL63_AMYCI</name>
<feature type="domain" description="Adaptor protein ClpS core" evidence="1">
    <location>
        <begin position="5"/>
        <end position="69"/>
    </location>
</feature>
<accession>A0A542DL63</accession>
<evidence type="ECO:0000313" key="2">
    <source>
        <dbReference type="EMBL" id="TQJ03841.1"/>
    </source>
</evidence>
<comment type="caution">
    <text evidence="2">The sequence shown here is derived from an EMBL/GenBank/DDBJ whole genome shotgun (WGS) entry which is preliminary data.</text>
</comment>
<dbReference type="GO" id="GO:0006508">
    <property type="term" value="P:proteolysis"/>
    <property type="evidence" value="ECO:0007669"/>
    <property type="project" value="UniProtKB-KW"/>
</dbReference>
<keyword evidence="3" id="KW-1185">Reference proteome</keyword>
<dbReference type="Proteomes" id="UP000320876">
    <property type="component" value="Unassembled WGS sequence"/>
</dbReference>
<dbReference type="InterPro" id="IPR003769">
    <property type="entry name" value="ClpS_core"/>
</dbReference>
<dbReference type="EMBL" id="VFML01000001">
    <property type="protein sequence ID" value="TQJ03841.1"/>
    <property type="molecule type" value="Genomic_DNA"/>
</dbReference>
<gene>
    <name evidence="2" type="ORF">FB471_3610</name>
</gene>
<organism evidence="2 3">
    <name type="scientific">Amycolatopsis cihanbeyliensis</name>
    <dbReference type="NCBI Taxonomy" id="1128664"/>
    <lineage>
        <taxon>Bacteria</taxon>
        <taxon>Bacillati</taxon>
        <taxon>Actinomycetota</taxon>
        <taxon>Actinomycetes</taxon>
        <taxon>Pseudonocardiales</taxon>
        <taxon>Pseudonocardiaceae</taxon>
        <taxon>Amycolatopsis</taxon>
    </lineage>
</organism>
<dbReference type="Pfam" id="PF02617">
    <property type="entry name" value="ClpS"/>
    <property type="match status" value="1"/>
</dbReference>
<protein>
    <submittedName>
        <fullName evidence="2">ATP-dependent Clp protease adaptor protein ClpS</fullName>
    </submittedName>
</protein>
<evidence type="ECO:0000313" key="3">
    <source>
        <dbReference type="Proteomes" id="UP000320876"/>
    </source>
</evidence>
<proteinExistence type="predicted"/>
<dbReference type="Gene3D" id="3.30.1390.10">
    <property type="match status" value="1"/>
</dbReference>
<dbReference type="GO" id="GO:0008233">
    <property type="term" value="F:peptidase activity"/>
    <property type="evidence" value="ECO:0007669"/>
    <property type="project" value="UniProtKB-KW"/>
</dbReference>
<dbReference type="SUPFAM" id="SSF54736">
    <property type="entry name" value="ClpS-like"/>
    <property type="match status" value="1"/>
</dbReference>
<dbReference type="RefSeq" id="WP_141999605.1">
    <property type="nucleotide sequence ID" value="NZ_VFML01000001.1"/>
</dbReference>
<dbReference type="OrthoDB" id="3628746at2"/>
<keyword evidence="2" id="KW-0378">Hydrolase</keyword>